<dbReference type="PROSITE" id="PS50850">
    <property type="entry name" value="MFS"/>
    <property type="match status" value="1"/>
</dbReference>
<organism evidence="8 9">
    <name type="scientific">Halocalculus aciditolerans</name>
    <dbReference type="NCBI Taxonomy" id="1383812"/>
    <lineage>
        <taxon>Archaea</taxon>
        <taxon>Methanobacteriati</taxon>
        <taxon>Methanobacteriota</taxon>
        <taxon>Stenosarchaea group</taxon>
        <taxon>Halobacteria</taxon>
        <taxon>Halobacteriales</taxon>
        <taxon>Halobacteriaceae</taxon>
        <taxon>Halocalculus</taxon>
    </lineage>
</organism>
<name>A0A830F2K7_9EURY</name>
<evidence type="ECO:0000313" key="8">
    <source>
        <dbReference type="EMBL" id="GGL49215.1"/>
    </source>
</evidence>
<keyword evidence="3 6" id="KW-0812">Transmembrane</keyword>
<feature type="domain" description="Major facilitator superfamily (MFS) profile" evidence="7">
    <location>
        <begin position="13"/>
        <end position="428"/>
    </location>
</feature>
<keyword evidence="4 6" id="KW-1133">Transmembrane helix</keyword>
<dbReference type="Gene3D" id="1.20.1250.20">
    <property type="entry name" value="MFS general substrate transporter like domains"/>
    <property type="match status" value="1"/>
</dbReference>
<dbReference type="InterPro" id="IPR005829">
    <property type="entry name" value="Sugar_transporter_CS"/>
</dbReference>
<evidence type="ECO:0000313" key="9">
    <source>
        <dbReference type="Proteomes" id="UP000607197"/>
    </source>
</evidence>
<keyword evidence="5 6" id="KW-0472">Membrane</keyword>
<feature type="transmembrane region" description="Helical" evidence="6">
    <location>
        <begin position="137"/>
        <end position="159"/>
    </location>
</feature>
<feature type="transmembrane region" description="Helical" evidence="6">
    <location>
        <begin position="337"/>
        <end position="363"/>
    </location>
</feature>
<dbReference type="InterPro" id="IPR020846">
    <property type="entry name" value="MFS_dom"/>
</dbReference>
<evidence type="ECO:0000256" key="2">
    <source>
        <dbReference type="ARBA" id="ARBA00022448"/>
    </source>
</evidence>
<protein>
    <submittedName>
        <fullName evidence="8">Tetracycline resistance MFS efflux pump</fullName>
    </submittedName>
</protein>
<keyword evidence="2" id="KW-0813">Transport</keyword>
<reference evidence="8" key="1">
    <citation type="journal article" date="2014" name="Int. J. Syst. Evol. Microbiol.">
        <title>Complete genome sequence of Corynebacterium casei LMG S-19264T (=DSM 44701T), isolated from a smear-ripened cheese.</title>
        <authorList>
            <consortium name="US DOE Joint Genome Institute (JGI-PGF)"/>
            <person name="Walter F."/>
            <person name="Albersmeier A."/>
            <person name="Kalinowski J."/>
            <person name="Ruckert C."/>
        </authorList>
    </citation>
    <scope>NUCLEOTIDE SEQUENCE</scope>
    <source>
        <strain evidence="8">JCM 19596</strain>
    </source>
</reference>
<evidence type="ECO:0000256" key="1">
    <source>
        <dbReference type="ARBA" id="ARBA00004141"/>
    </source>
</evidence>
<comment type="caution">
    <text evidence="8">The sequence shown here is derived from an EMBL/GenBank/DDBJ whole genome shotgun (WGS) entry which is preliminary data.</text>
</comment>
<dbReference type="EMBL" id="BMPG01000001">
    <property type="protein sequence ID" value="GGL49215.1"/>
    <property type="molecule type" value="Genomic_DNA"/>
</dbReference>
<dbReference type="AlphaFoldDB" id="A0A830F2K7"/>
<dbReference type="PANTHER" id="PTHR23504:SF15">
    <property type="entry name" value="MAJOR FACILITATOR SUPERFAMILY (MFS) PROFILE DOMAIN-CONTAINING PROTEIN"/>
    <property type="match status" value="1"/>
</dbReference>
<evidence type="ECO:0000256" key="4">
    <source>
        <dbReference type="ARBA" id="ARBA00022989"/>
    </source>
</evidence>
<dbReference type="Proteomes" id="UP000607197">
    <property type="component" value="Unassembled WGS sequence"/>
</dbReference>
<keyword evidence="9" id="KW-1185">Reference proteome</keyword>
<dbReference type="InterPro" id="IPR001958">
    <property type="entry name" value="Tet-R_TetA/multi-R_MdtG-like"/>
</dbReference>
<sequence length="443" mass="45396">MAISLAEGKRRRALAVVFAVVFVDLLGFGLVIPILPYYVYSFGANEFVIGLLAASYSVTQFLFAPLLGNVSDRYGRRPVILVSVGGTVLAWLAFGLAPSLLWLFGSRLLAGAAGGNLAAAQAYVADVTEPAKRAQALGLLGAAFGLGFVFGPALGAVLSYPAVVAAADAVIPVLPITHYTLPAFGAAFLAAANLAFAFVALPESRRVGPGGRSARRTMVGQLLAALRTPGLRGLVAAFFLLSLAFSGVQVMFIPFVAGQYGYGSSQAAVLLAYIGVLAVVVQGGIVGPLTRRYDEVTLTVASAGVLVVALAAVPFSPTVGDVFFAWVPAVTPWFTPALVGLLATLALLSFGNGVLNVTLAALVSGRASAETQGSAFGVTQGAGSLARTVGPVLMGALYVLGYALPFLAGAALMLLALVITARFTRSDDAEAEEPPLPDPGHAR</sequence>
<dbReference type="CDD" id="cd17330">
    <property type="entry name" value="MFS_SLC46_TetA_like"/>
    <property type="match status" value="1"/>
</dbReference>
<dbReference type="PROSITE" id="PS00216">
    <property type="entry name" value="SUGAR_TRANSPORT_1"/>
    <property type="match status" value="1"/>
</dbReference>
<evidence type="ECO:0000259" key="7">
    <source>
        <dbReference type="PROSITE" id="PS50850"/>
    </source>
</evidence>
<gene>
    <name evidence="8" type="ORF">GCM10009039_04220</name>
</gene>
<comment type="subcellular location">
    <subcellularLocation>
        <location evidence="1">Membrane</location>
        <topology evidence="1">Multi-pass membrane protein</topology>
    </subcellularLocation>
</comment>
<dbReference type="SUPFAM" id="SSF103473">
    <property type="entry name" value="MFS general substrate transporter"/>
    <property type="match status" value="1"/>
</dbReference>
<dbReference type="PRINTS" id="PR01035">
    <property type="entry name" value="TCRTETA"/>
</dbReference>
<dbReference type="GO" id="GO:0016020">
    <property type="term" value="C:membrane"/>
    <property type="evidence" value="ECO:0007669"/>
    <property type="project" value="UniProtKB-SubCell"/>
</dbReference>
<evidence type="ECO:0000256" key="6">
    <source>
        <dbReference type="SAM" id="Phobius"/>
    </source>
</evidence>
<proteinExistence type="predicted"/>
<feature type="transmembrane region" description="Helical" evidence="6">
    <location>
        <begin position="267"/>
        <end position="289"/>
    </location>
</feature>
<accession>A0A830F2K7</accession>
<feature type="transmembrane region" description="Helical" evidence="6">
    <location>
        <begin position="47"/>
        <end position="67"/>
    </location>
</feature>
<reference evidence="8" key="2">
    <citation type="submission" date="2020-09" db="EMBL/GenBank/DDBJ databases">
        <authorList>
            <person name="Sun Q."/>
            <person name="Ohkuma M."/>
        </authorList>
    </citation>
    <scope>NUCLEOTIDE SEQUENCE</scope>
    <source>
        <strain evidence="8">JCM 19596</strain>
    </source>
</reference>
<feature type="transmembrane region" description="Helical" evidence="6">
    <location>
        <begin position="399"/>
        <end position="419"/>
    </location>
</feature>
<feature type="transmembrane region" description="Helical" evidence="6">
    <location>
        <begin position="234"/>
        <end position="255"/>
    </location>
</feature>
<dbReference type="Pfam" id="PF07690">
    <property type="entry name" value="MFS_1"/>
    <property type="match status" value="2"/>
</dbReference>
<dbReference type="PANTHER" id="PTHR23504">
    <property type="entry name" value="MAJOR FACILITATOR SUPERFAMILY DOMAIN-CONTAINING PROTEIN 10"/>
    <property type="match status" value="1"/>
</dbReference>
<feature type="transmembrane region" description="Helical" evidence="6">
    <location>
        <begin position="108"/>
        <end position="125"/>
    </location>
</feature>
<dbReference type="InterPro" id="IPR011701">
    <property type="entry name" value="MFS"/>
</dbReference>
<evidence type="ECO:0000256" key="5">
    <source>
        <dbReference type="ARBA" id="ARBA00023136"/>
    </source>
</evidence>
<feature type="transmembrane region" description="Helical" evidence="6">
    <location>
        <begin position="79"/>
        <end position="102"/>
    </location>
</feature>
<feature type="transmembrane region" description="Helical" evidence="6">
    <location>
        <begin position="296"/>
        <end position="317"/>
    </location>
</feature>
<dbReference type="InterPro" id="IPR036259">
    <property type="entry name" value="MFS_trans_sf"/>
</dbReference>
<dbReference type="RefSeq" id="WP_188975352.1">
    <property type="nucleotide sequence ID" value="NZ_BMPG01000001.1"/>
</dbReference>
<dbReference type="OrthoDB" id="341449at2157"/>
<dbReference type="GO" id="GO:0022857">
    <property type="term" value="F:transmembrane transporter activity"/>
    <property type="evidence" value="ECO:0007669"/>
    <property type="project" value="InterPro"/>
</dbReference>
<feature type="transmembrane region" description="Helical" evidence="6">
    <location>
        <begin position="179"/>
        <end position="201"/>
    </location>
</feature>
<feature type="transmembrane region" description="Helical" evidence="6">
    <location>
        <begin position="12"/>
        <end position="35"/>
    </location>
</feature>
<evidence type="ECO:0000256" key="3">
    <source>
        <dbReference type="ARBA" id="ARBA00022692"/>
    </source>
</evidence>